<evidence type="ECO:0000256" key="1">
    <source>
        <dbReference type="SAM" id="MobiDB-lite"/>
    </source>
</evidence>
<reference evidence="2" key="2">
    <citation type="journal article" date="2020" name="Front. Microbiol.">
        <title>Genetic Variants of the DSF Quorum Sensing System in Stenotrophomonas maltophilia Influence Virulence and Resistance Phenotypes Among Genotypically Diverse Clinical Isolates.</title>
        <authorList>
            <person name="Yero D."/>
            <person name="Huedo P."/>
            <person name="Conchillo-Sole O."/>
            <person name="Martinez-Servat S."/>
            <person name="Mamat U."/>
            <person name="Coves X."/>
            <person name="Llanas F."/>
            <person name="Roca I."/>
            <person name="Vila J."/>
            <person name="Schaible U.E."/>
            <person name="Daura X."/>
            <person name="Gibert I."/>
        </authorList>
    </citation>
    <scope>NUCLEOTIDE SEQUENCE</scope>
    <source>
        <strain evidence="2">OG156</strain>
    </source>
</reference>
<accession>A0AAW3S210</accession>
<dbReference type="AlphaFoldDB" id="A0AAW3S210"/>
<evidence type="ECO:0000313" key="3">
    <source>
        <dbReference type="Proteomes" id="UP000822271"/>
    </source>
</evidence>
<dbReference type="Proteomes" id="UP000822271">
    <property type="component" value="Unassembled WGS sequence"/>
</dbReference>
<reference evidence="2" key="1">
    <citation type="submission" date="2018-09" db="EMBL/GenBank/DDBJ databases">
        <authorList>
            <person name="Groschel M."/>
            <person name="Kohl T."/>
            <person name="Conchillo-Sole O."/>
            <person name="Mamat U."/>
            <person name="Yero D."/>
            <person name="Niemann S."/>
            <person name="Daura X."/>
            <person name="Gibert I."/>
        </authorList>
    </citation>
    <scope>NUCLEOTIDE SEQUENCE</scope>
    <source>
        <strain evidence="2">OG156</strain>
    </source>
</reference>
<protein>
    <submittedName>
        <fullName evidence="2">Uncharacterized protein</fullName>
    </submittedName>
</protein>
<proteinExistence type="predicted"/>
<comment type="caution">
    <text evidence="2">The sequence shown here is derived from an EMBL/GenBank/DDBJ whole genome shotgun (WGS) entry which is preliminary data.</text>
</comment>
<dbReference type="EMBL" id="RAUE01000011">
    <property type="protein sequence ID" value="MBA0310695.1"/>
    <property type="molecule type" value="Genomic_DNA"/>
</dbReference>
<feature type="compositionally biased region" description="Polar residues" evidence="1">
    <location>
        <begin position="20"/>
        <end position="30"/>
    </location>
</feature>
<name>A0AAW3S210_STEMA</name>
<gene>
    <name evidence="2" type="ORF">D7Y33_06615</name>
</gene>
<feature type="region of interest" description="Disordered" evidence="1">
    <location>
        <begin position="1"/>
        <end position="41"/>
    </location>
</feature>
<sequence length="81" mass="8995">MLRPASIESTLPDRRAVIDQSRSLPPTGQNGLRGHHEPLIGNRVDENGFSYRLQSTRRPAISAFGRSCWRAGSLNWSGCTM</sequence>
<evidence type="ECO:0000313" key="2">
    <source>
        <dbReference type="EMBL" id="MBA0310695.1"/>
    </source>
</evidence>
<organism evidence="2 3">
    <name type="scientific">Stenotrophomonas maltophilia</name>
    <name type="common">Pseudomonas maltophilia</name>
    <name type="synonym">Xanthomonas maltophilia</name>
    <dbReference type="NCBI Taxonomy" id="40324"/>
    <lineage>
        <taxon>Bacteria</taxon>
        <taxon>Pseudomonadati</taxon>
        <taxon>Pseudomonadota</taxon>
        <taxon>Gammaproteobacteria</taxon>
        <taxon>Lysobacterales</taxon>
        <taxon>Lysobacteraceae</taxon>
        <taxon>Stenotrophomonas</taxon>
        <taxon>Stenotrophomonas maltophilia group</taxon>
    </lineage>
</organism>